<protein>
    <submittedName>
        <fullName evidence="3">Uncharacterized protein</fullName>
    </submittedName>
</protein>
<gene>
    <name evidence="3" type="ORF">TrCOL_g5940</name>
</gene>
<evidence type="ECO:0000313" key="4">
    <source>
        <dbReference type="Proteomes" id="UP001165065"/>
    </source>
</evidence>
<dbReference type="Proteomes" id="UP001165065">
    <property type="component" value="Unassembled WGS sequence"/>
</dbReference>
<keyword evidence="4" id="KW-1185">Reference proteome</keyword>
<sequence length="266" mass="28349">MLINSVIYLLLPLTTSFTFLPSLLPSSPPLKTLPHPATTLSATALPTPEESAEALRDYMLKSSEIRQKYETDIKALKDEIASLKSSPAAASPAPQSSSSLSAPGTLQSASFPSTNKDLQKKLADYQSFLSDYIVNTQAEKRRAVAEAESKIHAFYQAKMQELALPGSAPSLQLGGVDSAPETLFDKRNRMVAEQGGKGRWIGREVDRAKQASQGAGSRTKVEGGGESGKKVMNIDVSEADHGQRADGGVGGPSLAERVNFGAELMK</sequence>
<keyword evidence="2" id="KW-0732">Signal</keyword>
<comment type="caution">
    <text evidence="3">The sequence shown here is derived from an EMBL/GenBank/DDBJ whole genome shotgun (WGS) entry which is preliminary data.</text>
</comment>
<dbReference type="AlphaFoldDB" id="A0A9W7GHF0"/>
<organism evidence="3 4">
    <name type="scientific">Triparma columacea</name>
    <dbReference type="NCBI Taxonomy" id="722753"/>
    <lineage>
        <taxon>Eukaryota</taxon>
        <taxon>Sar</taxon>
        <taxon>Stramenopiles</taxon>
        <taxon>Ochrophyta</taxon>
        <taxon>Bolidophyceae</taxon>
        <taxon>Parmales</taxon>
        <taxon>Triparmaceae</taxon>
        <taxon>Triparma</taxon>
    </lineage>
</organism>
<dbReference type="EMBL" id="BRYA01000257">
    <property type="protein sequence ID" value="GMI45592.1"/>
    <property type="molecule type" value="Genomic_DNA"/>
</dbReference>
<feature type="signal peptide" evidence="2">
    <location>
        <begin position="1"/>
        <end position="16"/>
    </location>
</feature>
<feature type="region of interest" description="Disordered" evidence="1">
    <location>
        <begin position="86"/>
        <end position="112"/>
    </location>
</feature>
<proteinExistence type="predicted"/>
<evidence type="ECO:0000313" key="3">
    <source>
        <dbReference type="EMBL" id="GMI45592.1"/>
    </source>
</evidence>
<reference evidence="4" key="1">
    <citation type="journal article" date="2023" name="Commun. Biol.">
        <title>Genome analysis of Parmales, the sister group of diatoms, reveals the evolutionary specialization of diatoms from phago-mixotrophs to photoautotrophs.</title>
        <authorList>
            <person name="Ban H."/>
            <person name="Sato S."/>
            <person name="Yoshikawa S."/>
            <person name="Yamada K."/>
            <person name="Nakamura Y."/>
            <person name="Ichinomiya M."/>
            <person name="Sato N."/>
            <person name="Blanc-Mathieu R."/>
            <person name="Endo H."/>
            <person name="Kuwata A."/>
            <person name="Ogata H."/>
        </authorList>
    </citation>
    <scope>NUCLEOTIDE SEQUENCE [LARGE SCALE GENOMIC DNA]</scope>
</reference>
<evidence type="ECO:0000256" key="2">
    <source>
        <dbReference type="SAM" id="SignalP"/>
    </source>
</evidence>
<dbReference type="OrthoDB" id="202237at2759"/>
<evidence type="ECO:0000256" key="1">
    <source>
        <dbReference type="SAM" id="MobiDB-lite"/>
    </source>
</evidence>
<feature type="region of interest" description="Disordered" evidence="1">
    <location>
        <begin position="206"/>
        <end position="230"/>
    </location>
</feature>
<feature type="compositionally biased region" description="Low complexity" evidence="1">
    <location>
        <begin position="86"/>
        <end position="103"/>
    </location>
</feature>
<name>A0A9W7GHF0_9STRA</name>
<feature type="chain" id="PRO_5040768209" evidence="2">
    <location>
        <begin position="17"/>
        <end position="266"/>
    </location>
</feature>
<accession>A0A9W7GHF0</accession>
<feature type="compositionally biased region" description="Basic and acidic residues" evidence="1">
    <location>
        <begin position="219"/>
        <end position="229"/>
    </location>
</feature>